<dbReference type="RefSeq" id="WP_091907043.1">
    <property type="nucleotide sequence ID" value="NZ_FNLO01000004.1"/>
</dbReference>
<feature type="domain" description="ER-bound oxygenase mpaB/mpaB'/Rubber oxygenase catalytic" evidence="1">
    <location>
        <begin position="48"/>
        <end position="279"/>
    </location>
</feature>
<dbReference type="GO" id="GO:0016491">
    <property type="term" value="F:oxidoreductase activity"/>
    <property type="evidence" value="ECO:0007669"/>
    <property type="project" value="InterPro"/>
</dbReference>
<dbReference type="STRING" id="1770053.SAMN05216551_104181"/>
<proteinExistence type="predicted"/>
<reference evidence="3" key="1">
    <citation type="submission" date="2016-09" db="EMBL/GenBank/DDBJ databases">
        <authorList>
            <person name="Varghese N."/>
            <person name="Submissions S."/>
        </authorList>
    </citation>
    <scope>NUCLEOTIDE SEQUENCE [LARGE SCALE GENOMIC DNA]</scope>
    <source>
        <strain evidence="3">JS23</strain>
    </source>
</reference>
<name>A0A1H2PNA9_9BURK</name>
<organism evidence="2 3">
    <name type="scientific">Chitinasiproducens palmae</name>
    <dbReference type="NCBI Taxonomy" id="1770053"/>
    <lineage>
        <taxon>Bacteria</taxon>
        <taxon>Pseudomonadati</taxon>
        <taxon>Pseudomonadota</taxon>
        <taxon>Betaproteobacteria</taxon>
        <taxon>Burkholderiales</taxon>
        <taxon>Burkholderiaceae</taxon>
        <taxon>Chitinasiproducens</taxon>
    </lineage>
</organism>
<dbReference type="PANTHER" id="PTHR36151">
    <property type="entry name" value="BLR2777 PROTEIN"/>
    <property type="match status" value="1"/>
</dbReference>
<dbReference type="EMBL" id="FNLO01000004">
    <property type="protein sequence ID" value="SDV48130.1"/>
    <property type="molecule type" value="Genomic_DNA"/>
</dbReference>
<gene>
    <name evidence="2" type="ORF">SAMN05216551_104181</name>
</gene>
<dbReference type="OrthoDB" id="108890at2"/>
<protein>
    <submittedName>
        <fullName evidence="2">Uncharacterized conserved protein, DUF2236 family</fullName>
    </submittedName>
</protein>
<sequence length="310" mass="33278">MPGNVLTEPLRRRIAAAVTRLTHDSRTRIDYSQPPGDPGLFGPDAVCWRVHADFASMLTGGITALLMQALHPLAMAGVWDHSRFREDLAGRLAGTATFVAGTTFAARADALALIDTVKRIHQRVVGVAPDGRPYAADDPALLCWVHVAETSSFLAAYLRYVDPTLSPADQDRYYAETATLAERLGATDVPRSVAAVRAYLDAMRPHLLADARAAEVVRVVMSAPPPSRLAWPVSRLILNAGVDLLPAWGQTMLGLSRGARLRAAVVRPGVRAIGRIMRWALIQGISRRARARVAGGAKPADDPARPASPA</sequence>
<evidence type="ECO:0000313" key="2">
    <source>
        <dbReference type="EMBL" id="SDV48130.1"/>
    </source>
</evidence>
<dbReference type="Pfam" id="PF09995">
    <property type="entry name" value="MPAB_Lcp_cat"/>
    <property type="match status" value="1"/>
</dbReference>
<evidence type="ECO:0000313" key="3">
    <source>
        <dbReference type="Proteomes" id="UP000243719"/>
    </source>
</evidence>
<accession>A0A1H2PNA9</accession>
<dbReference type="Proteomes" id="UP000243719">
    <property type="component" value="Unassembled WGS sequence"/>
</dbReference>
<dbReference type="InterPro" id="IPR018713">
    <property type="entry name" value="MPAB/Lcp_cat_dom"/>
</dbReference>
<dbReference type="PANTHER" id="PTHR36151:SF3">
    <property type="entry name" value="ER-BOUND OXYGENASE MPAB_MPAB'_RUBBER OXYGENASE CATALYTIC DOMAIN-CONTAINING PROTEIN"/>
    <property type="match status" value="1"/>
</dbReference>
<dbReference type="AlphaFoldDB" id="A0A1H2PNA9"/>
<evidence type="ECO:0000259" key="1">
    <source>
        <dbReference type="Pfam" id="PF09995"/>
    </source>
</evidence>
<keyword evidence="3" id="KW-1185">Reference proteome</keyword>